<feature type="domain" description="PA14" evidence="2">
    <location>
        <begin position="249"/>
        <end position="416"/>
    </location>
</feature>
<evidence type="ECO:0000313" key="3">
    <source>
        <dbReference type="EMBL" id="QPH02190.1"/>
    </source>
</evidence>
<protein>
    <recommendedName>
        <fullName evidence="2">PA14 domain-containing protein</fullName>
    </recommendedName>
</protein>
<name>A0A7S9KTG5_EPIFF</name>
<dbReference type="AlphaFoldDB" id="A0A7S9KTG5"/>
<dbReference type="EMBL" id="CP031387">
    <property type="protein sequence ID" value="QPH02190.1"/>
    <property type="molecule type" value="Genomic_DNA"/>
</dbReference>
<feature type="signal peptide" evidence="1">
    <location>
        <begin position="1"/>
        <end position="22"/>
    </location>
</feature>
<proteinExistence type="predicted"/>
<dbReference type="Gene3D" id="2.60.120.1560">
    <property type="match status" value="1"/>
</dbReference>
<reference evidence="3 4" key="1">
    <citation type="journal article" date="2018" name="PLoS Genet.">
        <title>Repeat elements organise 3D genome structure and mediate transcription in the filamentous fungus Epichloe festucae.</title>
        <authorList>
            <person name="Winter D.J."/>
            <person name="Ganley A.R.D."/>
            <person name="Young C.A."/>
            <person name="Liachko I."/>
            <person name="Schardl C.L."/>
            <person name="Dupont P.Y."/>
            <person name="Berry D."/>
            <person name="Ram A."/>
            <person name="Scott B."/>
            <person name="Cox M.P."/>
        </authorList>
    </citation>
    <scope>NUCLEOTIDE SEQUENCE [LARGE SCALE GENOMIC DNA]</scope>
    <source>
        <strain evidence="3 4">Fl1</strain>
    </source>
</reference>
<dbReference type="InterPro" id="IPR018871">
    <property type="entry name" value="GLEYA_adhesin_domain"/>
</dbReference>
<evidence type="ECO:0000313" key="4">
    <source>
        <dbReference type="Proteomes" id="UP000594364"/>
    </source>
</evidence>
<dbReference type="SUPFAM" id="SSF56988">
    <property type="entry name" value="Anthrax protective antigen"/>
    <property type="match status" value="1"/>
</dbReference>
<dbReference type="InterPro" id="IPR037524">
    <property type="entry name" value="PA14/GLEYA"/>
</dbReference>
<evidence type="ECO:0000259" key="2">
    <source>
        <dbReference type="PROSITE" id="PS51820"/>
    </source>
</evidence>
<feature type="chain" id="PRO_5034989073" description="PA14 domain-containing protein" evidence="1">
    <location>
        <begin position="23"/>
        <end position="436"/>
    </location>
</feature>
<dbReference type="Pfam" id="PF10528">
    <property type="entry name" value="GLEYA"/>
    <property type="match status" value="1"/>
</dbReference>
<gene>
    <name evidence="3" type="ORF">C2857_006396</name>
</gene>
<keyword evidence="1" id="KW-0732">Signal</keyword>
<dbReference type="PROSITE" id="PS51820">
    <property type="entry name" value="PA14"/>
    <property type="match status" value="1"/>
</dbReference>
<organism evidence="3 4">
    <name type="scientific">Epichloe festucae (strain Fl1)</name>
    <dbReference type="NCBI Taxonomy" id="877507"/>
    <lineage>
        <taxon>Eukaryota</taxon>
        <taxon>Fungi</taxon>
        <taxon>Dikarya</taxon>
        <taxon>Ascomycota</taxon>
        <taxon>Pezizomycotina</taxon>
        <taxon>Sordariomycetes</taxon>
        <taxon>Hypocreomycetidae</taxon>
        <taxon>Hypocreales</taxon>
        <taxon>Clavicipitaceae</taxon>
        <taxon>Epichloe</taxon>
    </lineage>
</organism>
<dbReference type="Proteomes" id="UP000594364">
    <property type="component" value="Chromosome 3"/>
</dbReference>
<accession>A0A7S9KTG5</accession>
<sequence>MNGISLLPMKLLIALALHGVMAEDLKTGSVLSTRNTLVLGKICKSLRHDCGLDRLPSDVEKLCSRDCETAIDDRDLKGDLCDRFKKVLSRAVFMKNYFFEAPRTKIKQYIESLGECANSPFIVVEMQCKDKCSGCSSDDDCGKNQVCNDHVCKATVTCQHNRECNGQVCKNNSCGACTANADCDSNNLECVKGLCVPTTTPPPECTKNSDCKATQICKDEKCGPCSTNSDCGVDQLCGNGLCMPKPPSCGQPGFEWAQWRGPSSWSTVKSPPFAEYDPITFKSQKPEHGGRTNSLLINNPNNLYGQPLGTNLASVIHQGFLLAPETGNYTFVFGQADDIALVWLGQNAFSGWTRANADIERTYIPPPGDETHTTRHLEQGTYYPVRVAWGDKGGNVAMSVKIIAPNGTELTGKDGGYFRTEACDGSYEKFPAYGPA</sequence>
<dbReference type="OrthoDB" id="4388755at2759"/>
<keyword evidence="4" id="KW-1185">Reference proteome</keyword>
<evidence type="ECO:0000256" key="1">
    <source>
        <dbReference type="SAM" id="SignalP"/>
    </source>
</evidence>